<dbReference type="CDD" id="cd02062">
    <property type="entry name" value="Nitro_FMN_reductase"/>
    <property type="match status" value="1"/>
</dbReference>
<dbReference type="EMBL" id="JBHTIM010000001">
    <property type="protein sequence ID" value="MFD0782092.1"/>
    <property type="molecule type" value="Genomic_DNA"/>
</dbReference>
<dbReference type="Pfam" id="PF00881">
    <property type="entry name" value="Nitroreductase"/>
    <property type="match status" value="2"/>
</dbReference>
<evidence type="ECO:0000256" key="1">
    <source>
        <dbReference type="ARBA" id="ARBA00007118"/>
    </source>
</evidence>
<dbReference type="InterPro" id="IPR029479">
    <property type="entry name" value="Nitroreductase"/>
</dbReference>
<dbReference type="PANTHER" id="PTHR43673">
    <property type="entry name" value="NAD(P)H NITROREDUCTASE YDGI-RELATED"/>
    <property type="match status" value="1"/>
</dbReference>
<dbReference type="SUPFAM" id="SSF55469">
    <property type="entry name" value="FMN-dependent nitroreductase-like"/>
    <property type="match status" value="1"/>
</dbReference>
<reference evidence="5" key="1">
    <citation type="journal article" date="2019" name="Int. J. Syst. Evol. Microbiol.">
        <title>The Global Catalogue of Microorganisms (GCM) 10K type strain sequencing project: providing services to taxonomists for standard genome sequencing and annotation.</title>
        <authorList>
            <consortium name="The Broad Institute Genomics Platform"/>
            <consortium name="The Broad Institute Genome Sequencing Center for Infectious Disease"/>
            <person name="Wu L."/>
            <person name="Ma J."/>
        </authorList>
    </citation>
    <scope>NUCLEOTIDE SEQUENCE [LARGE SCALE GENOMIC DNA]</scope>
    <source>
        <strain evidence="5">CCUG 50754</strain>
    </source>
</reference>
<evidence type="ECO:0000259" key="3">
    <source>
        <dbReference type="Pfam" id="PF00881"/>
    </source>
</evidence>
<dbReference type="Proteomes" id="UP001597042">
    <property type="component" value="Unassembled WGS sequence"/>
</dbReference>
<name>A0ABW2ZTT8_9MICO</name>
<dbReference type="RefSeq" id="WP_378753371.1">
    <property type="nucleotide sequence ID" value="NZ_JBHSSV010000015.1"/>
</dbReference>
<evidence type="ECO:0000313" key="4">
    <source>
        <dbReference type="EMBL" id="MFD0782092.1"/>
    </source>
</evidence>
<keyword evidence="2" id="KW-0560">Oxidoreductase</keyword>
<feature type="domain" description="Nitroreductase" evidence="3">
    <location>
        <begin position="205"/>
        <end position="255"/>
    </location>
</feature>
<gene>
    <name evidence="4" type="ORF">ACFQZV_12390</name>
</gene>
<dbReference type="Gene3D" id="3.40.109.10">
    <property type="entry name" value="NADH Oxidase"/>
    <property type="match status" value="1"/>
</dbReference>
<keyword evidence="5" id="KW-1185">Reference proteome</keyword>
<proteinExistence type="inferred from homology"/>
<comment type="similarity">
    <text evidence="1">Belongs to the nitroreductase family.</text>
</comment>
<organism evidence="4 5">
    <name type="scientific">Microbacterium koreense</name>
    <dbReference type="NCBI Taxonomy" id="323761"/>
    <lineage>
        <taxon>Bacteria</taxon>
        <taxon>Bacillati</taxon>
        <taxon>Actinomycetota</taxon>
        <taxon>Actinomycetes</taxon>
        <taxon>Micrococcales</taxon>
        <taxon>Microbacteriaceae</taxon>
        <taxon>Microbacterium</taxon>
    </lineage>
</organism>
<comment type="caution">
    <text evidence="4">The sequence shown here is derived from an EMBL/GenBank/DDBJ whole genome shotgun (WGS) entry which is preliminary data.</text>
</comment>
<protein>
    <submittedName>
        <fullName evidence="4">Nitroreductase family protein</fullName>
    </submittedName>
</protein>
<evidence type="ECO:0000313" key="5">
    <source>
        <dbReference type="Proteomes" id="UP001597042"/>
    </source>
</evidence>
<dbReference type="InterPro" id="IPR000415">
    <property type="entry name" value="Nitroreductase-like"/>
</dbReference>
<evidence type="ECO:0000256" key="2">
    <source>
        <dbReference type="ARBA" id="ARBA00023002"/>
    </source>
</evidence>
<accession>A0ABW2ZTT8</accession>
<dbReference type="PANTHER" id="PTHR43673:SF10">
    <property type="entry name" value="NADH DEHYDROGENASE_NAD(P)H NITROREDUCTASE XCC3605-RELATED"/>
    <property type="match status" value="1"/>
</dbReference>
<feature type="domain" description="Nitroreductase" evidence="3">
    <location>
        <begin position="269"/>
        <end position="350"/>
    </location>
</feature>
<sequence length="372" mass="43205">MTSSLLIPPTSGGSFLLNKLKGIAKDLLAITWIRRIYETVNRVFLESFGSSRVLTHFFYFVSFITFNREQAAVLRGRRNYYRNKRRDRVTHVELRRNIHRLEKGLIMRPRRDVFARDYITETIEFYEQAVRQCQHSPGTMDQGEMDWSHDVLTEYFRVATGEDATVQAARARFEHAAYEGEFAGKVPYVKKQLSDMTYDELQSLVMQRRSVRWFEQKQVPRELIDKALWLGRQAPTACNRLPYEFRVFDDPEQVRTVSSIPFGTAGYGHNIPAIVVVVGKLESYFSPRDRHAIYVDGSLAAMQFMLALETLGLSSSVINWPDFEPLERKMQKTLDLELTDRVVMLVAVGYAHPEGMVPYSEKKGLETFRRYN</sequence>